<feature type="domain" description="Laminin EGF-like" evidence="33">
    <location>
        <begin position="1815"/>
        <end position="1864"/>
    </location>
</feature>
<feature type="domain" description="Laminin EGF-like" evidence="33">
    <location>
        <begin position="1976"/>
        <end position="2022"/>
    </location>
</feature>
<feature type="domain" description="Laminin G" evidence="32">
    <location>
        <begin position="3353"/>
        <end position="3529"/>
    </location>
</feature>
<dbReference type="PRINTS" id="PR00011">
    <property type="entry name" value="EGFLAMININ"/>
</dbReference>
<dbReference type="Pfam" id="PF06008">
    <property type="entry name" value="Laminin_I"/>
    <property type="match status" value="1"/>
</dbReference>
<dbReference type="Pfam" id="PF00055">
    <property type="entry name" value="Laminin_N"/>
    <property type="match status" value="1"/>
</dbReference>
<dbReference type="GO" id="GO:0060541">
    <property type="term" value="P:respiratory system development"/>
    <property type="evidence" value="ECO:0007669"/>
    <property type="project" value="UniProtKB-ARBA"/>
</dbReference>
<feature type="domain" description="Laminin EGF-like" evidence="33">
    <location>
        <begin position="1474"/>
        <end position="1521"/>
    </location>
</feature>
<feature type="disulfide bond" evidence="29">
    <location>
        <begin position="1995"/>
        <end position="2004"/>
    </location>
</feature>
<feature type="domain" description="Laminin EGF-like" evidence="33">
    <location>
        <begin position="596"/>
        <end position="640"/>
    </location>
</feature>
<dbReference type="Gene3D" id="2.60.120.200">
    <property type="match status" value="5"/>
</dbReference>
<evidence type="ECO:0000256" key="28">
    <source>
        <dbReference type="PROSITE-ProRule" id="PRU00122"/>
    </source>
</evidence>
<evidence type="ECO:0000256" key="11">
    <source>
        <dbReference type="ARBA" id="ARBA00023180"/>
    </source>
</evidence>
<feature type="disulfide bond" evidence="29">
    <location>
        <begin position="1959"/>
        <end position="1973"/>
    </location>
</feature>
<feature type="disulfide bond" evidence="29">
    <location>
        <begin position="479"/>
        <end position="488"/>
    </location>
</feature>
<keyword evidence="11" id="KW-0325">Glycoprotein</keyword>
<evidence type="ECO:0000313" key="36">
    <source>
        <dbReference type="EMBL" id="CAD7081709.1"/>
    </source>
</evidence>
<feature type="disulfide bond" evidence="28">
    <location>
        <begin position="3680"/>
        <end position="3707"/>
    </location>
</feature>
<feature type="disulfide bond" evidence="29">
    <location>
        <begin position="1543"/>
        <end position="1552"/>
    </location>
</feature>
<evidence type="ECO:0000256" key="26">
    <source>
        <dbReference type="ARBA" id="ARBA00083431"/>
    </source>
</evidence>
<dbReference type="Pfam" id="PF24973">
    <property type="entry name" value="EGF_LMN_ATRN"/>
    <property type="match status" value="1"/>
</dbReference>
<feature type="signal peptide" evidence="31">
    <location>
        <begin position="1"/>
        <end position="33"/>
    </location>
</feature>
<evidence type="ECO:0000256" key="20">
    <source>
        <dbReference type="ARBA" id="ARBA00076920"/>
    </source>
</evidence>
<dbReference type="InterPro" id="IPR050440">
    <property type="entry name" value="Laminin/Netrin_ECM"/>
</dbReference>
<feature type="disulfide bond" evidence="29">
    <location>
        <begin position="1522"/>
        <end position="1534"/>
    </location>
</feature>
<feature type="domain" description="Laminin G" evidence="32">
    <location>
        <begin position="2884"/>
        <end position="3056"/>
    </location>
</feature>
<feature type="chain" id="PRO_5030623479" description="Laminin subunit alpha-1" evidence="31">
    <location>
        <begin position="34"/>
        <end position="3710"/>
    </location>
</feature>
<name>A0A7R8UJB8_HERIL</name>
<evidence type="ECO:0000256" key="27">
    <source>
        <dbReference type="ARBA" id="ARBA00083813"/>
    </source>
</evidence>
<feature type="disulfide bond" evidence="29">
    <location>
        <begin position="616"/>
        <end position="625"/>
    </location>
</feature>
<feature type="disulfide bond" evidence="29">
    <location>
        <begin position="1524"/>
        <end position="1541"/>
    </location>
</feature>
<dbReference type="SUPFAM" id="SSF49899">
    <property type="entry name" value="Concanavalin A-like lectins/glucanases"/>
    <property type="match status" value="5"/>
</dbReference>
<dbReference type="PROSITE" id="PS51117">
    <property type="entry name" value="LAMININ_NTER"/>
    <property type="match status" value="1"/>
</dbReference>
<feature type="disulfide bond" evidence="29">
    <location>
        <begin position="1404"/>
        <end position="1413"/>
    </location>
</feature>
<dbReference type="FunFam" id="2.10.25.10:FF:000069">
    <property type="entry name" value="Laminin subunit alpha 1"/>
    <property type="match status" value="1"/>
</dbReference>
<evidence type="ECO:0000256" key="16">
    <source>
        <dbReference type="ARBA" id="ARBA00072594"/>
    </source>
</evidence>
<feature type="coiled-coil region" evidence="30">
    <location>
        <begin position="2386"/>
        <end position="2413"/>
    </location>
</feature>
<dbReference type="Gene3D" id="2.60.120.260">
    <property type="entry name" value="Galactose-binding domain-like"/>
    <property type="match status" value="1"/>
</dbReference>
<dbReference type="PROSITE" id="PS00022">
    <property type="entry name" value="EGF_1"/>
    <property type="match status" value="1"/>
</dbReference>
<dbReference type="Gene3D" id="2.10.25.10">
    <property type="entry name" value="Laminin"/>
    <property type="match status" value="19"/>
</dbReference>
<keyword evidence="2" id="KW-0964">Secreted</keyword>
<evidence type="ECO:0000256" key="1">
    <source>
        <dbReference type="ARBA" id="ARBA00004302"/>
    </source>
</evidence>
<evidence type="ECO:0000256" key="19">
    <source>
        <dbReference type="ARBA" id="ARBA00075415"/>
    </source>
</evidence>
<dbReference type="GO" id="GO:0045995">
    <property type="term" value="P:regulation of embryonic development"/>
    <property type="evidence" value="ECO:0007669"/>
    <property type="project" value="InterPro"/>
</dbReference>
<dbReference type="GO" id="GO:0034446">
    <property type="term" value="P:substrate adhesion-dependent cell spreading"/>
    <property type="evidence" value="ECO:0007669"/>
    <property type="project" value="UniProtKB-ARBA"/>
</dbReference>
<evidence type="ECO:0000256" key="4">
    <source>
        <dbReference type="ARBA" id="ARBA00022553"/>
    </source>
</evidence>
<evidence type="ECO:0000256" key="23">
    <source>
        <dbReference type="ARBA" id="ARBA00079116"/>
    </source>
</evidence>
<feature type="disulfide bond" evidence="29">
    <location>
        <begin position="661"/>
        <end position="670"/>
    </location>
</feature>
<evidence type="ECO:0000259" key="33">
    <source>
        <dbReference type="PROSITE" id="PS50027"/>
    </source>
</evidence>
<feature type="disulfide bond" evidence="29">
    <location>
        <begin position="1446"/>
        <end position="1455"/>
    </location>
</feature>
<feature type="domain" description="Laminin G" evidence="32">
    <location>
        <begin position="2679"/>
        <end position="2875"/>
    </location>
</feature>
<feature type="disulfide bond" evidence="29">
    <location>
        <begin position="506"/>
        <end position="523"/>
    </location>
</feature>
<evidence type="ECO:0000256" key="10">
    <source>
        <dbReference type="ARBA" id="ARBA00023157"/>
    </source>
</evidence>
<feature type="domain" description="Laminin EGF-like" evidence="33">
    <location>
        <begin position="1923"/>
        <end position="1975"/>
    </location>
</feature>
<keyword evidence="8" id="KW-0130">Cell adhesion</keyword>
<feature type="disulfide bond" evidence="29">
    <location>
        <begin position="596"/>
        <end position="608"/>
    </location>
</feature>
<feature type="disulfide bond" evidence="29">
    <location>
        <begin position="641"/>
        <end position="653"/>
    </location>
</feature>
<dbReference type="SMART" id="SM00282">
    <property type="entry name" value="LamG"/>
    <property type="match status" value="5"/>
</dbReference>
<dbReference type="PROSITE" id="PS01248">
    <property type="entry name" value="EGF_LAM_1"/>
    <property type="match status" value="6"/>
</dbReference>
<comment type="caution">
    <text evidence="29">Lacks conserved residue(s) required for the propagation of feature annotation.</text>
</comment>
<feature type="disulfide bond" evidence="29">
    <location>
        <begin position="550"/>
        <end position="562"/>
    </location>
</feature>
<dbReference type="InterPro" id="IPR008211">
    <property type="entry name" value="Laminin_N"/>
</dbReference>
<feature type="domain" description="Laminin EGF-like" evidence="33">
    <location>
        <begin position="1429"/>
        <end position="1473"/>
    </location>
</feature>
<dbReference type="OMA" id="GECKCLT"/>
<dbReference type="FunFam" id="2.10.25.10:FF:000083">
    <property type="entry name" value="Laminin subunit alpha"/>
    <property type="match status" value="1"/>
</dbReference>
<evidence type="ECO:0000256" key="30">
    <source>
        <dbReference type="SAM" id="Coils"/>
    </source>
</evidence>
<feature type="disulfide bond" evidence="29">
    <location>
        <begin position="1497"/>
        <end position="1506"/>
    </location>
</feature>
<proteinExistence type="predicted"/>
<dbReference type="FunFam" id="2.10.25.10:FF:000135">
    <property type="entry name" value="Laminin subunit beta 4"/>
    <property type="match status" value="1"/>
</dbReference>
<dbReference type="GO" id="GO:0045202">
    <property type="term" value="C:synapse"/>
    <property type="evidence" value="ECO:0007669"/>
    <property type="project" value="UniProtKB-ARBA"/>
</dbReference>
<gene>
    <name evidence="36" type="ORF">HERILL_LOCUS4802</name>
</gene>
<dbReference type="GO" id="GO:0043259">
    <property type="term" value="C:laminin-10 complex"/>
    <property type="evidence" value="ECO:0007669"/>
    <property type="project" value="UniProtKB-ARBA"/>
</dbReference>
<dbReference type="Pfam" id="PF02210">
    <property type="entry name" value="Laminin_G_2"/>
    <property type="match status" value="5"/>
</dbReference>
<keyword evidence="4" id="KW-0597">Phosphoprotein</keyword>
<dbReference type="FunFam" id="2.60.120.260:FF:000092">
    <property type="entry name" value="Laminin subunit alpha-3"/>
    <property type="match status" value="1"/>
</dbReference>
<dbReference type="InterPro" id="IPR000742">
    <property type="entry name" value="EGF"/>
</dbReference>
<dbReference type="FunFam" id="2.10.25.10:FF:000189">
    <property type="entry name" value="Laminin subunit alpha 2"/>
    <property type="match status" value="1"/>
</dbReference>
<keyword evidence="7" id="KW-0084">Basement membrane</keyword>
<evidence type="ECO:0000256" key="12">
    <source>
        <dbReference type="ARBA" id="ARBA00023292"/>
    </source>
</evidence>
<dbReference type="InterPro" id="IPR000034">
    <property type="entry name" value="Laminin_IV"/>
</dbReference>
<dbReference type="GO" id="GO:0005606">
    <property type="term" value="C:laminin-1 complex"/>
    <property type="evidence" value="ECO:0007669"/>
    <property type="project" value="UniProtKB-ARBA"/>
</dbReference>
<feature type="domain" description="Laminin G" evidence="32">
    <location>
        <begin position="3533"/>
        <end position="3707"/>
    </location>
</feature>
<dbReference type="FunFam" id="2.10.25.10:FF:000074">
    <property type="entry name" value="Laminin subunit alpha"/>
    <property type="match status" value="1"/>
</dbReference>
<dbReference type="InterPro" id="IPR009254">
    <property type="entry name" value="Laminin_aI"/>
</dbReference>
<comment type="subunit">
    <text evidence="14">Laminin is a complex glycoprotein, consisting of three different polypeptide chains (alpha, beta, gamma), which are bound to each other by disulfide bonds into a cross-shaped molecule comprising one long and three short arms with globules at each end. Alpha-1 is a subunit of laminin-1 (laminin-111 or EHS laminin) and laminin-3 (laminin-121 or S-laminin).</text>
</comment>
<evidence type="ECO:0000256" key="2">
    <source>
        <dbReference type="ARBA" id="ARBA00022525"/>
    </source>
</evidence>
<feature type="disulfide bond" evidence="29">
    <location>
        <begin position="1834"/>
        <end position="1843"/>
    </location>
</feature>
<feature type="domain" description="Laminin EGF-like" evidence="33">
    <location>
        <begin position="504"/>
        <end position="549"/>
    </location>
</feature>
<feature type="domain" description="Laminin EGF-like" evidence="33">
    <location>
        <begin position="641"/>
        <end position="690"/>
    </location>
</feature>
<feature type="disulfide bond" evidence="29">
    <location>
        <begin position="460"/>
        <end position="477"/>
    </location>
</feature>
<evidence type="ECO:0000259" key="34">
    <source>
        <dbReference type="PROSITE" id="PS51115"/>
    </source>
</evidence>
<feature type="disulfide bond" evidence="29">
    <location>
        <begin position="2043"/>
        <end position="2052"/>
    </location>
</feature>
<dbReference type="GO" id="GO:0009888">
    <property type="term" value="P:tissue development"/>
    <property type="evidence" value="ECO:0007669"/>
    <property type="project" value="TreeGrafter"/>
</dbReference>
<feature type="disulfide bond" evidence="29">
    <location>
        <begin position="458"/>
        <end position="470"/>
    </location>
</feature>
<keyword evidence="37" id="KW-1185">Reference proteome</keyword>
<evidence type="ECO:0000256" key="29">
    <source>
        <dbReference type="PROSITE-ProRule" id="PRU00460"/>
    </source>
</evidence>
<evidence type="ECO:0000313" key="37">
    <source>
        <dbReference type="Proteomes" id="UP000594454"/>
    </source>
</evidence>
<comment type="subunit">
    <text evidence="13">Laminin is a complex glycoprotein, consisting of three different polypeptide chains (alpha, beta, gamma), which are bound to each other by disulfide bonds into a cross-shaped molecule comprising one long and three short arms with globules at each end. Beta-1 is a subunit of laminin-1 (laminin-111 or EHS laminin), laminin-2 (laminin-211 or merosin), laminin-6 (laminin-311 or K-laminin), laminin-8 (laminin-411), laminin-10 (laminin-511) and laminin-12 (laminin-213). Interacts with ITGB1.</text>
</comment>
<evidence type="ECO:0000256" key="5">
    <source>
        <dbReference type="ARBA" id="ARBA00022729"/>
    </source>
</evidence>
<evidence type="ECO:0000256" key="31">
    <source>
        <dbReference type="SAM" id="SignalP"/>
    </source>
</evidence>
<dbReference type="Pfam" id="PF06009">
    <property type="entry name" value="Laminin_II"/>
    <property type="match status" value="1"/>
</dbReference>
<dbReference type="SMART" id="SM00281">
    <property type="entry name" value="LamB"/>
    <property type="match status" value="1"/>
</dbReference>
<dbReference type="FunFam" id="2.10.25.10:FF:000034">
    <property type="entry name" value="Laminin subunit alpha 3"/>
    <property type="match status" value="1"/>
</dbReference>
<dbReference type="GO" id="GO:0030155">
    <property type="term" value="P:regulation of cell adhesion"/>
    <property type="evidence" value="ECO:0007669"/>
    <property type="project" value="InterPro"/>
</dbReference>
<dbReference type="CDD" id="cd02795">
    <property type="entry name" value="CBM6-CBM35-CBM36_like"/>
    <property type="match status" value="1"/>
</dbReference>
<dbReference type="PROSITE" id="PS50025">
    <property type="entry name" value="LAM_G_DOMAIN"/>
    <property type="match status" value="5"/>
</dbReference>
<evidence type="ECO:0000256" key="8">
    <source>
        <dbReference type="ARBA" id="ARBA00022889"/>
    </source>
</evidence>
<dbReference type="FunFam" id="2.10.25.10:FF:000407">
    <property type="entry name" value="Laminin subunit alpha-3"/>
    <property type="match status" value="1"/>
</dbReference>
<dbReference type="OrthoDB" id="10011303at2759"/>
<dbReference type="Proteomes" id="UP000594454">
    <property type="component" value="Chromosome 2"/>
</dbReference>
<evidence type="ECO:0000256" key="9">
    <source>
        <dbReference type="ARBA" id="ARBA00023054"/>
    </source>
</evidence>
<keyword evidence="10 29" id="KW-1015">Disulfide bond</keyword>
<feature type="disulfide bond" evidence="29">
    <location>
        <begin position="552"/>
        <end position="569"/>
    </location>
</feature>
<evidence type="ECO:0000256" key="14">
    <source>
        <dbReference type="ARBA" id="ARBA00065595"/>
    </source>
</evidence>
<evidence type="ECO:0000256" key="21">
    <source>
        <dbReference type="ARBA" id="ARBA00076958"/>
    </source>
</evidence>
<dbReference type="CDD" id="cd00055">
    <property type="entry name" value="EGF_Lam"/>
    <property type="match status" value="22"/>
</dbReference>
<feature type="domain" description="Laminin EGF-like" evidence="33">
    <location>
        <begin position="1865"/>
        <end position="1922"/>
    </location>
</feature>
<dbReference type="FunFam" id="2.10.25.10:FF:000051">
    <property type="entry name" value="Laminin subunit alpha 4"/>
    <property type="match status" value="1"/>
</dbReference>
<dbReference type="FunFam" id="2.10.25.10:FF:000011">
    <property type="entry name" value="Cadherin EGF LAG seven-pass G-type receptor"/>
    <property type="match status" value="1"/>
</dbReference>
<feature type="disulfide bond" evidence="29">
    <location>
        <begin position="571"/>
        <end position="580"/>
    </location>
</feature>
<evidence type="ECO:0000259" key="35">
    <source>
        <dbReference type="PROSITE" id="PS51117"/>
    </source>
</evidence>
<evidence type="ECO:0000256" key="25">
    <source>
        <dbReference type="ARBA" id="ARBA00082919"/>
    </source>
</evidence>
<dbReference type="EMBL" id="LR899010">
    <property type="protein sequence ID" value="CAD7081709.1"/>
    <property type="molecule type" value="Genomic_DNA"/>
</dbReference>
<dbReference type="FunFam" id="2.10.25.10:FF:000388">
    <property type="entry name" value="Laminin subunit alpha"/>
    <property type="match status" value="1"/>
</dbReference>
<feature type="domain" description="Laminin EGF-like" evidence="33">
    <location>
        <begin position="1522"/>
        <end position="1572"/>
    </location>
</feature>
<dbReference type="SMART" id="SM00180">
    <property type="entry name" value="EGF_Lam"/>
    <property type="match status" value="22"/>
</dbReference>
<keyword evidence="9 30" id="KW-0175">Coiled coil</keyword>
<dbReference type="GO" id="GO:0061564">
    <property type="term" value="P:axon development"/>
    <property type="evidence" value="ECO:0007669"/>
    <property type="project" value="UniProtKB-ARBA"/>
</dbReference>
<feature type="disulfide bond" evidence="28">
    <location>
        <begin position="3204"/>
        <end position="3231"/>
    </location>
</feature>
<dbReference type="CDD" id="cd00110">
    <property type="entry name" value="LamG"/>
    <property type="match status" value="5"/>
</dbReference>
<dbReference type="FunCoup" id="A0A7R8UJB8">
    <property type="interactions" value="66"/>
</dbReference>
<dbReference type="InterPro" id="IPR010307">
    <property type="entry name" value="Laminin_dom_II"/>
</dbReference>
<keyword evidence="3" id="KW-0272">Extracellular matrix</keyword>
<evidence type="ECO:0000256" key="24">
    <source>
        <dbReference type="ARBA" id="ARBA00082020"/>
    </source>
</evidence>
<feature type="disulfide bond" evidence="29">
    <location>
        <begin position="1947"/>
        <end position="1956"/>
    </location>
</feature>
<evidence type="ECO:0000256" key="6">
    <source>
        <dbReference type="ARBA" id="ARBA00022737"/>
    </source>
</evidence>
<dbReference type="PROSITE" id="PS51115">
    <property type="entry name" value="LAMININ_IVA"/>
    <property type="match status" value="1"/>
</dbReference>
<evidence type="ECO:0000256" key="13">
    <source>
        <dbReference type="ARBA" id="ARBA00065312"/>
    </source>
</evidence>
<feature type="domain" description="Laminin EGF-like" evidence="33">
    <location>
        <begin position="2023"/>
        <end position="2069"/>
    </location>
</feature>
<reference evidence="36 37" key="1">
    <citation type="submission" date="2020-11" db="EMBL/GenBank/DDBJ databases">
        <authorList>
            <person name="Wallbank WR R."/>
            <person name="Pardo Diaz C."/>
            <person name="Kozak K."/>
            <person name="Martin S."/>
            <person name="Jiggins C."/>
            <person name="Moest M."/>
            <person name="Warren A I."/>
            <person name="Generalovic N T."/>
            <person name="Byers J.R.P. K."/>
            <person name="Montejo-Kovacevich G."/>
            <person name="Yen C E."/>
        </authorList>
    </citation>
    <scope>NUCLEOTIDE SEQUENCE [LARGE SCALE GENOMIC DNA]</scope>
</reference>
<dbReference type="GO" id="GO:0005737">
    <property type="term" value="C:cytoplasm"/>
    <property type="evidence" value="ECO:0007669"/>
    <property type="project" value="UniProtKB-ARBA"/>
</dbReference>
<dbReference type="InterPro" id="IPR056863">
    <property type="entry name" value="LMN_ATRN_NET-like_EGF"/>
</dbReference>
<feature type="disulfide bond" evidence="29">
    <location>
        <begin position="1383"/>
        <end position="1395"/>
    </location>
</feature>
<keyword evidence="12 29" id="KW-0424">Laminin EGF-like domain</keyword>
<dbReference type="GO" id="GO:0005102">
    <property type="term" value="F:signaling receptor binding"/>
    <property type="evidence" value="ECO:0007669"/>
    <property type="project" value="InterPro"/>
</dbReference>
<dbReference type="FunFam" id="2.10.25.10:FF:000065">
    <property type="entry name" value="Laminin subunit beta 1"/>
    <property type="match status" value="1"/>
</dbReference>
<dbReference type="GO" id="GO:0009887">
    <property type="term" value="P:animal organ morphogenesis"/>
    <property type="evidence" value="ECO:0007669"/>
    <property type="project" value="TreeGrafter"/>
</dbReference>
<dbReference type="PANTHER" id="PTHR10574">
    <property type="entry name" value="NETRIN/LAMININ-RELATED"/>
    <property type="match status" value="1"/>
</dbReference>
<dbReference type="SUPFAM" id="SSF57196">
    <property type="entry name" value="EGF/Laminin"/>
    <property type="match status" value="21"/>
</dbReference>
<dbReference type="InterPro" id="IPR002049">
    <property type="entry name" value="LE_dom"/>
</dbReference>
<keyword evidence="5 31" id="KW-0732">Signal</keyword>
<keyword evidence="6" id="KW-0677">Repeat</keyword>
<dbReference type="GO" id="GO:0006950">
    <property type="term" value="P:response to stress"/>
    <property type="evidence" value="ECO:0007669"/>
    <property type="project" value="UniProtKB-ARBA"/>
</dbReference>
<dbReference type="FunFam" id="2.10.25.10:FF:000454">
    <property type="entry name" value="Laminin subunit alpha 1"/>
    <property type="match status" value="1"/>
</dbReference>
<organism evidence="36 37">
    <name type="scientific">Hermetia illucens</name>
    <name type="common">Black soldier fly</name>
    <dbReference type="NCBI Taxonomy" id="343691"/>
    <lineage>
        <taxon>Eukaryota</taxon>
        <taxon>Metazoa</taxon>
        <taxon>Ecdysozoa</taxon>
        <taxon>Arthropoda</taxon>
        <taxon>Hexapoda</taxon>
        <taxon>Insecta</taxon>
        <taxon>Pterygota</taxon>
        <taxon>Neoptera</taxon>
        <taxon>Endopterygota</taxon>
        <taxon>Diptera</taxon>
        <taxon>Brachycera</taxon>
        <taxon>Stratiomyomorpha</taxon>
        <taxon>Stratiomyidae</taxon>
        <taxon>Hermetiinae</taxon>
        <taxon>Hermetia</taxon>
    </lineage>
</organism>
<dbReference type="Pfam" id="PF00053">
    <property type="entry name" value="EGF_laminin"/>
    <property type="match status" value="19"/>
</dbReference>
<dbReference type="GO" id="GO:0071711">
    <property type="term" value="P:basement membrane organization"/>
    <property type="evidence" value="ECO:0007669"/>
    <property type="project" value="UniProtKB-ARBA"/>
</dbReference>
<feature type="disulfide bond" evidence="29">
    <location>
        <begin position="1385"/>
        <end position="1402"/>
    </location>
</feature>
<dbReference type="SMART" id="SM00181">
    <property type="entry name" value="EGF"/>
    <property type="match status" value="9"/>
</dbReference>
<protein>
    <recommendedName>
        <fullName evidence="16">Laminin subunit alpha-1</fullName>
    </recommendedName>
    <alternativeName>
        <fullName evidence="24">Laminin A chain</fullName>
    </alternativeName>
    <alternativeName>
        <fullName evidence="20">Laminin B1 chain</fullName>
    </alternativeName>
    <alternativeName>
        <fullName evidence="15">Laminin subunit beta-1</fullName>
    </alternativeName>
    <alternativeName>
        <fullName evidence="22">Laminin-1 subunit alpha</fullName>
    </alternativeName>
    <alternativeName>
        <fullName evidence="18">Laminin-1 subunit beta</fullName>
    </alternativeName>
    <alternativeName>
        <fullName evidence="25">Laminin-10 subunit beta</fullName>
    </alternativeName>
    <alternativeName>
        <fullName evidence="19">Laminin-12 subunit beta</fullName>
    </alternativeName>
    <alternativeName>
        <fullName evidence="26">Laminin-2 subunit beta</fullName>
    </alternativeName>
    <alternativeName>
        <fullName evidence="23">Laminin-3 subunit alpha</fullName>
    </alternativeName>
    <alternativeName>
        <fullName evidence="21">Laminin-6 subunit beta</fullName>
    </alternativeName>
    <alternativeName>
        <fullName evidence="27">Laminin-8 subunit beta</fullName>
    </alternativeName>
    <alternativeName>
        <fullName evidence="17">S-laminin subunit alpha</fullName>
    </alternativeName>
</protein>
<dbReference type="PROSITE" id="PS50027">
    <property type="entry name" value="EGF_LAM_2"/>
    <property type="match status" value="14"/>
</dbReference>
<dbReference type="FunFam" id="2.10.25.10:FF:000082">
    <property type="entry name" value="Laminin subunit alpha 1"/>
    <property type="match status" value="1"/>
</dbReference>
<evidence type="ECO:0000256" key="7">
    <source>
        <dbReference type="ARBA" id="ARBA00022869"/>
    </source>
</evidence>
<accession>A0A7R8UJB8</accession>
<evidence type="ECO:0000256" key="3">
    <source>
        <dbReference type="ARBA" id="ARBA00022530"/>
    </source>
</evidence>
<dbReference type="FunFam" id="2.10.25.10:FF:000090">
    <property type="entry name" value="laminin subunit alpha"/>
    <property type="match status" value="1"/>
</dbReference>
<dbReference type="InterPro" id="IPR001791">
    <property type="entry name" value="Laminin_G"/>
</dbReference>
<evidence type="ECO:0000259" key="32">
    <source>
        <dbReference type="PROSITE" id="PS50025"/>
    </source>
</evidence>
<feature type="domain" description="Laminin G" evidence="32">
    <location>
        <begin position="3063"/>
        <end position="3231"/>
    </location>
</feature>
<evidence type="ECO:0000256" key="15">
    <source>
        <dbReference type="ARBA" id="ARBA00071083"/>
    </source>
</evidence>
<evidence type="ECO:0000256" key="18">
    <source>
        <dbReference type="ARBA" id="ARBA00075282"/>
    </source>
</evidence>
<dbReference type="FunFam" id="2.60.120.200:FF:000160">
    <property type="entry name" value="Laminin subunit alpha-3"/>
    <property type="match status" value="1"/>
</dbReference>
<dbReference type="Gene3D" id="2.170.300.10">
    <property type="entry name" value="Tie2 ligand-binding domain superfamily"/>
    <property type="match status" value="1"/>
</dbReference>
<dbReference type="PANTHER" id="PTHR10574:SF406">
    <property type="entry name" value="LAMININ SUBUNIT ALPHA 5"/>
    <property type="match status" value="1"/>
</dbReference>
<feature type="domain" description="Laminin N-terminal" evidence="35">
    <location>
        <begin position="31"/>
        <end position="282"/>
    </location>
</feature>
<feature type="coiled-coil region" evidence="30">
    <location>
        <begin position="2277"/>
        <end position="2324"/>
    </location>
</feature>
<feature type="domain" description="Laminin EGF-like" evidence="33">
    <location>
        <begin position="458"/>
        <end position="503"/>
    </location>
</feature>
<dbReference type="InterPro" id="IPR013320">
    <property type="entry name" value="ConA-like_dom_sf"/>
</dbReference>
<sequence length="3710" mass="413281">MMVPAVNVNYKDRARFFFGTVLLCLLILDCTDAELTPPYFNLATGRKIYATATCGVDSDGPELYCKLVGANTEHDIEYSVIQGQVCDVCEPSKVDKRHPPEYAIDGKETWWQSPPLSRGMKYNEVNLTIDFGQEFHVAYLYIRMGNSPRPGLWSLEKSTDYGKTWEPWQHFSDTAADCETYFGKDSLKPITNDNDVICTTEYSKIVPLENGEIPVMLLNNRPSANDYFNSTALQEWTRATNVRIRLRRTKNLLGHLMSVVSKDPSVTRRYFYSIKDISIGGRCMCNGHADTCDVLDPKSSRRLLACRCQHRTCGIQCNECCPGFEQKKWRQNTNAQPFQCEPCNCFGHSDHCIYDNEIDEKGLSLDIHGNYEGGGVCQECRHNTEGINCNKCKDKFYRPYGKHWNETDVCAPCDCDFFYSTGNCEEESGRCECRIEYQPPNCDSCAYGYFGYPNCRECECNLNGTIGDHCAATDGKCPCKENFAGHYCKACAEGFYGYPECKACGCNELGSASRNCDQVSGNCTCSGSFGGEKCERCKHGYFNYPNCQYCDCDVQGTLPDVCHKESGECLCRKGYGGKRCDQCIPGYYNYPDCIPCNCSSGGSTSKTCDVSGKCSCLRNFAGKQCTSCSAGFYSYPDCLPCNCDPHGSEGISCNSDGQCSCFHNFDSKTCNKCKEGFYNFPSCEECNCDPAGVIDKFTGCGSVPAGELCQCKERVTGRICDQCKPLYWNLNVSNPDGCEVCDCFLDGTIGSLDTCDSKTGQCACKPSVGSRQCKECIDGTFDLFGGSLFGCKDCACDIGGSRNPVCNKMTGVCSCHPRVAGRTCSQPLTTHYFPTLYQFQFEYEDGYTPSGAYVRYQFDENQFPGFSKKGYAIFSNIQNEIINEVNIMKSSVYRMVIRFVNPADENITASILITSDNPSDIDQRANVLFRPTRLPSFVTVSGLKGEVPSAVVLDPGRYTISIKTAKNVLLDYFVLLPAAYYEASILSRKIENPCELGNLQFCRHYKYPSVEEFGPEFDGHIRENDMLYPSTEVYENVEHLSILDKSSAIENIPIITDSQKSLFYKIVVPHTGQYIVVVDYITDRTTPETYILQVRRDGDPNYGFVTMYPCLFTMSCRQPVTDSESRERLFFLEATNSRPIEVYHEHDDFGRVAIISVTAIPVDQWSIDYIKPKPICVMQGGKCIKSSYRSVPDSKKIEFHTMHESRIASKKAPAIFQNSTKLIYLDKNNSAIEVMGKAIRPGRYVILVKYFQPDYPQFAVLFRLESSKQAYDGRFYVEHCPLNIGCRALIKPQTNSPWFDINDEFTFTLTTPKSKGIWVEYMLVVPVEEYSDGLLDEEKFDQTKEFIEKCGQNHFHIQLNASEFCKKAVFSLTADFNDGALSCDCDYDGSTSFECDPFGGQCPCKPNVIGRQCESCRTGFYGFPDCKHCDCPLTALCKKDTGECICPPRVTGEKCDKCEPYTYGFHQIIGCEECNCNALGVEGNNLQCDLNNGSCICRKNIEGRACDKCANGFFDFPHCQPCRCNVPGTEFEICDKVNESCFCKKNVVGRYCEQCAEGTYNLQASNPEGCTKCFCFGKTNRCESAHLRVFNVSILENATISTINIENGVVNVKLWEIPQEEVTINTTTSQADFSYRRNEDGLVYFGMLHYFGNQNNHLTSYGGVLAYTLLYTTGPFGSATYGPDVILSSKDNIITHRSYEQPASGQLFRGTVRMLETSFQTVDNRPVTREEFMMMLRNLDSIYIRASYWEQSVITQISDVFLSMGDYDERSDSGEQISVEKCFCPPGYAGLSCEDCAPGYYRDPDGPFGGYCIPCQCNGHARTCDCQTGICQDCRDFTTGDHCEKCIIGYHGNATIGTPNDCMICACPLPYESNNFATSCEISDTGNEIHCECKPGYTGPRCESCAAGFYGEPEKQGDYCKPCECSGNINPDEPGACDTVTGECLKCLNNTHGRACNLCAPGYYGDAVKLKDCRSCDCEMLGTKYCDSFVGKCNCHVNVIGERCDRCEDNHYGYDSGLGCKPCDCAIASNSSQCDYHSGECACKPGVAGRQCDRCAADHWDYSVDGCVPCSCNKGYSRGFGCNALNGQCECLPGVIGDKCDSCPYRWVLIKDQGCTDCDTCIHALLNFTDSLHNELEPVFSDFQSVALSYFTARKLNYFNELADKIEPQVKALDPKGVNLTPSRQEIESLEMDMKNLNQQMSIMSTSAIECQESGDKLLHNARVILDDSQLVTMNTLATIKEVEAFEDSFDRAASTKAENALTEVKIIFDELAKAVEESEQNNLEQLKNSQEMLAETQFTILPVTRQKEALDNLRRDVKSFNGKLDNLKDWSIAADARSREISQLNENNKESFANSKFGIVSNQTTGVKENIEDSEKLIINGRLTFEAIDKNLDILKDDLSGLKENNKKVDEILPEIDEYYQDAESIVSKGKLHLSNIDQLAKNISEQYSNITSNSEKAIKASRAYSDIVQAVLDAQKALKLAKYVAGNATDLSDGVRERAQKSDETAAEFLVHARSSLQVVLEKLDPHLNKSATAVNIISEMNKESDRKLQEINLVLEEFPKHSTVESWKTAQQQALSAQEGSHAAMDIINPIVDQIPLGLKMAKQTPKDIDITTKDIGQTTHQVDKVEALLPELSALVDKMDKKQAHTSLIGSDLGDRIDKLKKKIEMARNIANGIGVGVTFHPNTVLELKPPENLSRLATTSRVSAYFNTTKPNGFLFYLGNEKKTGVRSGKGQDFMAVEVENGYPVLTIDLGNGPEKIISDKYVADGSWYQAIVDRTGNHVKFNIREELDNGSEVVHKTEQILPGTFSVFDVDENSKLYVGGYSADFTAPEDLRYSSFEGQIENLKIGDEPVGLWNFVDGGENMEGARERSKLIAQETPVTGYRFNGNGYVIMDAKPHHFKTRSTIHFRFKASKDAKNGLLFYAGQGEHFISVELKDGSISFQYKLGEHKVIIGTNTTLNDDQWHRVEAERDGRKGVLKVDGKDIYQEELLSGSEENLLISEEMYFGGHPGKDVHSDISKKGFNGCIDEVVVSGTPVDLSRNLKAYGVRPGCPEKFSASVSYMPGQSGYLKYANISVNNSLHLNLKFQTRQEEGIIFYASDKISGGKIGLTIYNGDLVLWSMDQHKLTTGDKYNDGRWHVVAVKQEGEFLQMTIDDEEEYKIENATPLIIERGDIYFGGLPANHGFPKSILSTTAYFVGCISDVTMNGNIVNFAAAVDKSAVNIEGCPADILDYDVSAVPIYYPGDVVKEIEKNVVKHKLDGDESGTISRENEEENTIAPPVDVFEKQTYTEEPITTTTFSRHHIVTTTPALVTKRPTRKRPDFGIKQEPICKLPINPNLDDIDVVKAGYRFGTTVNSRIEIKQIPSRMKKAYEISLEFKTESYEGVLFYAADPSHTDFVALYLKGGKVHYTFRIGQNSVNVSSAFYYNDDNWHEVTITRQQLKGELIIDKEDINQAEMPNGSKNTISIHAPLYIGDVDVPMSDELNLNLEFEKGSRYSGCIRAVKIQNRVVPVSSFNAVGVIPCSDDVEKGVYFNKGYVKLRDRFNVGAEFTVSFDIKPRTTTGMLLSVHGRNAYLILQMLNGTINFTVDNGEGPITAIFKPNPGENLCDGHWRTVEAIKSQYVITLIVDSVSSQPAIGSAAHPLTETTRPLFLGGHPHIMKVRGLTARKPFIGCIRNLKIKDQVEVIHPHMTFGDVRTGVCPTN</sequence>
<feature type="domain" description="Laminin IV type A" evidence="34">
    <location>
        <begin position="1595"/>
        <end position="1781"/>
    </location>
</feature>
<dbReference type="InParanoid" id="A0A7R8UJB8"/>
<dbReference type="Pfam" id="PF00052">
    <property type="entry name" value="Laminin_B"/>
    <property type="match status" value="1"/>
</dbReference>
<feature type="disulfide bond" evidence="29">
    <location>
        <begin position="1893"/>
        <end position="1902"/>
    </location>
</feature>
<feature type="disulfide bond" evidence="29">
    <location>
        <begin position="504"/>
        <end position="516"/>
    </location>
</feature>
<feature type="domain" description="Laminin EGF-like" evidence="33">
    <location>
        <begin position="1383"/>
        <end position="1428"/>
    </location>
</feature>
<evidence type="ECO:0000256" key="22">
    <source>
        <dbReference type="ARBA" id="ARBA00078827"/>
    </source>
</evidence>
<dbReference type="SMART" id="SM00136">
    <property type="entry name" value="LamNT"/>
    <property type="match status" value="1"/>
</dbReference>
<comment type="subcellular location">
    <subcellularLocation>
        <location evidence="1">Secreted</location>
        <location evidence="1">Extracellular space</location>
        <location evidence="1">Extracellular matrix</location>
        <location evidence="1">Basement membrane</location>
    </subcellularLocation>
</comment>
<feature type="domain" description="Laminin EGF-like" evidence="33">
    <location>
        <begin position="550"/>
        <end position="595"/>
    </location>
</feature>
<evidence type="ECO:0000256" key="17">
    <source>
        <dbReference type="ARBA" id="ARBA00075127"/>
    </source>
</evidence>
<feature type="coiled-coil region" evidence="30">
    <location>
        <begin position="2180"/>
        <end position="2207"/>
    </location>
</feature>
<dbReference type="FunFam" id="2.10.25.10:FF:000033">
    <property type="entry name" value="Laminin subunit alpha 2"/>
    <property type="match status" value="1"/>
</dbReference>
<feature type="disulfide bond" evidence="29">
    <location>
        <begin position="525"/>
        <end position="534"/>
    </location>
</feature>
<dbReference type="GO" id="GO:0016477">
    <property type="term" value="P:cell migration"/>
    <property type="evidence" value="ECO:0007669"/>
    <property type="project" value="UniProtKB-ARBA"/>
</dbReference>
<dbReference type="GO" id="GO:0030334">
    <property type="term" value="P:regulation of cell migration"/>
    <property type="evidence" value="ECO:0007669"/>
    <property type="project" value="InterPro"/>
</dbReference>